<gene>
    <name evidence="5" type="primary">LOC103505258</name>
</gene>
<sequence>MEEESQRPYKIIDYKRERKVGVVASSLEEIKRKAQDKLSNTSDNIKILLESDGTEIDEEDYFCTLENNTTLMVLFDNEKWTPVKQFVDAVDGSHHPLTQLLSLLQEDIGQLSLLGGQELELLSDMDPDNLLDIIPDKMFLNQVKEASCRFLSDKRNAQEALDLLKLYHKSYINNTNSNNDASQTKKTRLSP</sequence>
<dbReference type="CDD" id="cd01615">
    <property type="entry name" value="CIDE_N"/>
    <property type="match status" value="1"/>
</dbReference>
<dbReference type="SUPFAM" id="SSF54277">
    <property type="entry name" value="CAD &amp; PB1 domains"/>
    <property type="match status" value="1"/>
</dbReference>
<protein>
    <submittedName>
        <fullName evidence="5">DNAation factor subunit alpha-like</fullName>
    </submittedName>
</protein>
<dbReference type="Pfam" id="PF02017">
    <property type="entry name" value="CIDE-N"/>
    <property type="match status" value="1"/>
</dbReference>
<dbReference type="PROSITE" id="PS51135">
    <property type="entry name" value="CIDE_N"/>
    <property type="match status" value="1"/>
</dbReference>
<proteinExistence type="predicted"/>
<dbReference type="Gene3D" id="3.10.20.10">
    <property type="match status" value="1"/>
</dbReference>
<evidence type="ECO:0000313" key="4">
    <source>
        <dbReference type="Proteomes" id="UP000079169"/>
    </source>
</evidence>
<evidence type="ECO:0000256" key="2">
    <source>
        <dbReference type="PROSITE-ProRule" id="PRU00447"/>
    </source>
</evidence>
<dbReference type="GO" id="GO:0042981">
    <property type="term" value="P:regulation of apoptotic process"/>
    <property type="evidence" value="ECO:0007669"/>
    <property type="project" value="TreeGrafter"/>
</dbReference>
<evidence type="ECO:0000256" key="1">
    <source>
        <dbReference type="ARBA" id="ARBA00022703"/>
    </source>
</evidence>
<dbReference type="InterPro" id="IPR003508">
    <property type="entry name" value="CIDE-N_dom"/>
</dbReference>
<dbReference type="RefSeq" id="XP_008467808.1">
    <property type="nucleotide sequence ID" value="XM_008469586.3"/>
</dbReference>
<organism evidence="4 5">
    <name type="scientific">Diaphorina citri</name>
    <name type="common">Asian citrus psyllid</name>
    <dbReference type="NCBI Taxonomy" id="121845"/>
    <lineage>
        <taxon>Eukaryota</taxon>
        <taxon>Metazoa</taxon>
        <taxon>Ecdysozoa</taxon>
        <taxon>Arthropoda</taxon>
        <taxon>Hexapoda</taxon>
        <taxon>Insecta</taxon>
        <taxon>Pterygota</taxon>
        <taxon>Neoptera</taxon>
        <taxon>Paraneoptera</taxon>
        <taxon>Hemiptera</taxon>
        <taxon>Sternorrhyncha</taxon>
        <taxon>Psylloidea</taxon>
        <taxon>Psyllidae</taxon>
        <taxon>Diaphorininae</taxon>
        <taxon>Diaphorina</taxon>
    </lineage>
</organism>
<accession>A0A1S3CVE3</accession>
<keyword evidence="4" id="KW-1185">Reference proteome</keyword>
<dbReference type="PANTHER" id="PTHR12306:SF15">
    <property type="entry name" value="DNAATION FACTOR-RELATED PROTEIN 1, ISOFORM B-RELATED"/>
    <property type="match status" value="1"/>
</dbReference>
<dbReference type="OMA" id="EKWAPNM"/>
<dbReference type="AlphaFoldDB" id="A0A1S3CVE3"/>
<dbReference type="PaxDb" id="121845-A0A1S3CVE3"/>
<dbReference type="KEGG" id="dci:103505258"/>
<name>A0A1S3CVE3_DIACI</name>
<dbReference type="STRING" id="121845.A0A1S3CVE3"/>
<evidence type="ECO:0000259" key="3">
    <source>
        <dbReference type="PROSITE" id="PS51135"/>
    </source>
</evidence>
<dbReference type="GO" id="GO:0006915">
    <property type="term" value="P:apoptotic process"/>
    <property type="evidence" value="ECO:0007669"/>
    <property type="project" value="UniProtKB-UniRule"/>
</dbReference>
<dbReference type="PANTHER" id="PTHR12306">
    <property type="entry name" value="CELL DEATH ACTIVATOR CIDE"/>
    <property type="match status" value="1"/>
</dbReference>
<dbReference type="SMART" id="SM00266">
    <property type="entry name" value="CAD"/>
    <property type="match status" value="1"/>
</dbReference>
<reference evidence="5" key="1">
    <citation type="submission" date="2025-08" db="UniProtKB">
        <authorList>
            <consortium name="RefSeq"/>
        </authorList>
    </citation>
    <scope>IDENTIFICATION</scope>
</reference>
<dbReference type="GeneID" id="103505258"/>
<evidence type="ECO:0000313" key="5">
    <source>
        <dbReference type="RefSeq" id="XP_008467808.1"/>
    </source>
</evidence>
<feature type="domain" description="CIDE-N" evidence="3">
    <location>
        <begin position="5"/>
        <end position="82"/>
    </location>
</feature>
<dbReference type="Proteomes" id="UP000079169">
    <property type="component" value="Unplaced"/>
</dbReference>
<keyword evidence="1 2" id="KW-0053">Apoptosis</keyword>